<protein>
    <submittedName>
        <fullName evidence="2">Uncharacterized protein</fullName>
    </submittedName>
</protein>
<name>A0A1Y2FN53_9BASI</name>
<feature type="compositionally biased region" description="Low complexity" evidence="1">
    <location>
        <begin position="130"/>
        <end position="143"/>
    </location>
</feature>
<evidence type="ECO:0000313" key="2">
    <source>
        <dbReference type="EMBL" id="ORY84155.1"/>
    </source>
</evidence>
<dbReference type="InParanoid" id="A0A1Y2FN53"/>
<evidence type="ECO:0000313" key="3">
    <source>
        <dbReference type="Proteomes" id="UP000193467"/>
    </source>
</evidence>
<feature type="region of interest" description="Disordered" evidence="1">
    <location>
        <begin position="1"/>
        <end position="60"/>
    </location>
</feature>
<proteinExistence type="predicted"/>
<reference evidence="2 3" key="1">
    <citation type="submission" date="2016-07" db="EMBL/GenBank/DDBJ databases">
        <title>Pervasive Adenine N6-methylation of Active Genes in Fungi.</title>
        <authorList>
            <consortium name="DOE Joint Genome Institute"/>
            <person name="Mondo S.J."/>
            <person name="Dannebaum R.O."/>
            <person name="Kuo R.C."/>
            <person name="Labutti K."/>
            <person name="Haridas S."/>
            <person name="Kuo A."/>
            <person name="Salamov A."/>
            <person name="Ahrendt S.R."/>
            <person name="Lipzen A."/>
            <person name="Sullivan W."/>
            <person name="Andreopoulos W.B."/>
            <person name="Clum A."/>
            <person name="Lindquist E."/>
            <person name="Daum C."/>
            <person name="Ramamoorthy G.K."/>
            <person name="Gryganskyi A."/>
            <person name="Culley D."/>
            <person name="Magnuson J.K."/>
            <person name="James T.Y."/>
            <person name="O'Malley M.A."/>
            <person name="Stajich J.E."/>
            <person name="Spatafora J.W."/>
            <person name="Visel A."/>
            <person name="Grigoriev I.V."/>
        </authorList>
    </citation>
    <scope>NUCLEOTIDE SEQUENCE [LARGE SCALE GENOMIC DNA]</scope>
    <source>
        <strain evidence="2 3">62-1032</strain>
    </source>
</reference>
<keyword evidence="3" id="KW-1185">Reference proteome</keyword>
<accession>A0A1Y2FN53</accession>
<organism evidence="2 3">
    <name type="scientific">Leucosporidium creatinivorum</name>
    <dbReference type="NCBI Taxonomy" id="106004"/>
    <lineage>
        <taxon>Eukaryota</taxon>
        <taxon>Fungi</taxon>
        <taxon>Dikarya</taxon>
        <taxon>Basidiomycota</taxon>
        <taxon>Pucciniomycotina</taxon>
        <taxon>Microbotryomycetes</taxon>
        <taxon>Leucosporidiales</taxon>
        <taxon>Leucosporidium</taxon>
    </lineage>
</organism>
<sequence length="295" mass="32547">MPSFMLNLAAPTFPSLDSNSETSSMLQDALFSPFSLPPPLPRGPHLHPLEGNDLQQPLSSPATLEFPAADQEVSSAMVGVTTSEEEGLAAGREDDEVRQRREEGERRFREAQELAAARRRATEDKENGGAAPSRMRSASSSPVKSRRTSPVGVREMGRRASEAWEAQMRLHDEARWSGRAFGGAGWYALLGEGAEWYSEESVVWVRAGEDEMSIRNMERLKAEAQRGNSAAVYLIWKTVTREAYYQKAGITDARVARQLVAEHGNDPRAVDRAIELEDDLPTKQHVADLLLSLSG</sequence>
<dbReference type="Proteomes" id="UP000193467">
    <property type="component" value="Unassembled WGS sequence"/>
</dbReference>
<comment type="caution">
    <text evidence="2">The sequence shown here is derived from an EMBL/GenBank/DDBJ whole genome shotgun (WGS) entry which is preliminary data.</text>
</comment>
<evidence type="ECO:0000256" key="1">
    <source>
        <dbReference type="SAM" id="MobiDB-lite"/>
    </source>
</evidence>
<gene>
    <name evidence="2" type="ORF">BCR35DRAFT_303239</name>
</gene>
<dbReference type="OrthoDB" id="2846313at2759"/>
<dbReference type="EMBL" id="MCGR01000018">
    <property type="protein sequence ID" value="ORY84155.1"/>
    <property type="molecule type" value="Genomic_DNA"/>
</dbReference>
<feature type="compositionally biased region" description="Basic and acidic residues" evidence="1">
    <location>
        <begin position="91"/>
        <end position="112"/>
    </location>
</feature>
<feature type="compositionally biased region" description="Polar residues" evidence="1">
    <location>
        <begin position="15"/>
        <end position="26"/>
    </location>
</feature>
<dbReference type="AlphaFoldDB" id="A0A1Y2FN53"/>
<feature type="region of interest" description="Disordered" evidence="1">
    <location>
        <begin position="72"/>
        <end position="157"/>
    </location>
</feature>